<keyword evidence="1" id="KW-1003">Cell membrane</keyword>
<dbReference type="Proteomes" id="UP000886251">
    <property type="component" value="Unassembled WGS sequence"/>
</dbReference>
<keyword evidence="2 5" id="KW-0812">Transmembrane</keyword>
<feature type="transmembrane region" description="Helical" evidence="5">
    <location>
        <begin position="7"/>
        <end position="30"/>
    </location>
</feature>
<feature type="non-terminal residue" evidence="6">
    <location>
        <position position="82"/>
    </location>
</feature>
<evidence type="ECO:0000256" key="4">
    <source>
        <dbReference type="ARBA" id="ARBA00023136"/>
    </source>
</evidence>
<feature type="transmembrane region" description="Helical" evidence="5">
    <location>
        <begin position="50"/>
        <end position="68"/>
    </location>
</feature>
<sequence length="82" mass="9295">MKILADFFPILLFFIAYQLYDIYVATAVAIVASSLQVVVEWLRSGRVERMHLITLGLLVVFGGLTLALRDPLFIKWKPTVVN</sequence>
<dbReference type="Pfam" id="PF04279">
    <property type="entry name" value="IspA"/>
    <property type="match status" value="1"/>
</dbReference>
<accession>A0A831RLL1</accession>
<comment type="caution">
    <text evidence="6">The sequence shown here is derived from an EMBL/GenBank/DDBJ whole genome shotgun (WGS) entry which is preliminary data.</text>
</comment>
<protein>
    <submittedName>
        <fullName evidence="6">Septation protein A</fullName>
    </submittedName>
</protein>
<evidence type="ECO:0000256" key="3">
    <source>
        <dbReference type="ARBA" id="ARBA00022989"/>
    </source>
</evidence>
<organism evidence="6">
    <name type="scientific">Sedimenticola thiotaurini</name>
    <dbReference type="NCBI Taxonomy" id="1543721"/>
    <lineage>
        <taxon>Bacteria</taxon>
        <taxon>Pseudomonadati</taxon>
        <taxon>Pseudomonadota</taxon>
        <taxon>Gammaproteobacteria</taxon>
        <taxon>Chromatiales</taxon>
        <taxon>Sedimenticolaceae</taxon>
        <taxon>Sedimenticola</taxon>
    </lineage>
</organism>
<dbReference type="GO" id="GO:0005886">
    <property type="term" value="C:plasma membrane"/>
    <property type="evidence" value="ECO:0007669"/>
    <property type="project" value="TreeGrafter"/>
</dbReference>
<dbReference type="PANTHER" id="PTHR36917">
    <property type="entry name" value="INTRACELLULAR SEPTATION PROTEIN A-RELATED"/>
    <property type="match status" value="1"/>
</dbReference>
<evidence type="ECO:0000313" key="6">
    <source>
        <dbReference type="EMBL" id="HEB96923.1"/>
    </source>
</evidence>
<evidence type="ECO:0000256" key="2">
    <source>
        <dbReference type="ARBA" id="ARBA00022692"/>
    </source>
</evidence>
<name>A0A831RLL1_9GAMM</name>
<proteinExistence type="predicted"/>
<keyword evidence="4 5" id="KW-0472">Membrane</keyword>
<gene>
    <name evidence="6" type="ORF">ENI96_10900</name>
</gene>
<dbReference type="PANTHER" id="PTHR36917:SF1">
    <property type="entry name" value="INNER MEMBRANE-SPANNING PROTEIN YCIB"/>
    <property type="match status" value="1"/>
</dbReference>
<reference evidence="6" key="1">
    <citation type="journal article" date="2020" name="mSystems">
        <title>Genome- and Community-Level Interaction Insights into Carbon Utilization and Element Cycling Functions of Hydrothermarchaeota in Hydrothermal Sediment.</title>
        <authorList>
            <person name="Zhou Z."/>
            <person name="Liu Y."/>
            <person name="Xu W."/>
            <person name="Pan J."/>
            <person name="Luo Z.H."/>
            <person name="Li M."/>
        </authorList>
    </citation>
    <scope>NUCLEOTIDE SEQUENCE [LARGE SCALE GENOMIC DNA]</scope>
    <source>
        <strain evidence="6">HyVt-443</strain>
    </source>
</reference>
<evidence type="ECO:0000256" key="1">
    <source>
        <dbReference type="ARBA" id="ARBA00022475"/>
    </source>
</evidence>
<dbReference type="EMBL" id="DRKP01000128">
    <property type="protein sequence ID" value="HEB96923.1"/>
    <property type="molecule type" value="Genomic_DNA"/>
</dbReference>
<dbReference type="InterPro" id="IPR006008">
    <property type="entry name" value="YciB"/>
</dbReference>
<dbReference type="AlphaFoldDB" id="A0A831RLL1"/>
<evidence type="ECO:0000256" key="5">
    <source>
        <dbReference type="SAM" id="Phobius"/>
    </source>
</evidence>
<keyword evidence="3 5" id="KW-1133">Transmembrane helix</keyword>